<evidence type="ECO:0000313" key="2">
    <source>
        <dbReference type="Proteomes" id="UP000674234"/>
    </source>
</evidence>
<dbReference type="RefSeq" id="WP_210155728.1">
    <property type="nucleotide sequence ID" value="NZ_JAFCNB010000005.1"/>
</dbReference>
<evidence type="ECO:0000313" key="1">
    <source>
        <dbReference type="EMBL" id="MBP2704423.1"/>
    </source>
</evidence>
<dbReference type="AlphaFoldDB" id="A0A940WGM1"/>
<proteinExistence type="predicted"/>
<name>A0A940WGM1_9ACTN</name>
<organism evidence="1 2">
    <name type="scientific">Microbispora oryzae</name>
    <dbReference type="NCBI Taxonomy" id="2806554"/>
    <lineage>
        <taxon>Bacteria</taxon>
        <taxon>Bacillati</taxon>
        <taxon>Actinomycetota</taxon>
        <taxon>Actinomycetes</taxon>
        <taxon>Streptosporangiales</taxon>
        <taxon>Streptosporangiaceae</taxon>
        <taxon>Microbispora</taxon>
    </lineage>
</organism>
<protein>
    <submittedName>
        <fullName evidence="1">Uncharacterized protein</fullName>
    </submittedName>
</protein>
<accession>A0A940WGM1</accession>
<reference evidence="1" key="1">
    <citation type="submission" date="2021-02" db="EMBL/GenBank/DDBJ databases">
        <title>Draft genome sequence of Microbispora sp. RL4-1S isolated from rice leaves in Thailand.</title>
        <authorList>
            <person name="Muangham S."/>
            <person name="Duangmal K."/>
        </authorList>
    </citation>
    <scope>NUCLEOTIDE SEQUENCE</scope>
    <source>
        <strain evidence="1">RL4-1S</strain>
    </source>
</reference>
<dbReference type="Proteomes" id="UP000674234">
    <property type="component" value="Unassembled WGS sequence"/>
</dbReference>
<sequence>MSTDANTFSGTGVATIDNDGEWPCEFVIAERIDYVQSSGAVKPDTDWTFTDDAGHFHAFAERPGGEELPTLNEERVPVPCDGSCGDTCNGEGYTITRWTCRICGQQIEPAYIPDARARTMGVPIPLGTTAEVTVISTQPLATLGSRDREVSIRIRHSEGELFGTGFIRPVRMSGGGQGGVRVESLMTCRFLNERLTD</sequence>
<keyword evidence="2" id="KW-1185">Reference proteome</keyword>
<dbReference type="EMBL" id="JAFCNB010000005">
    <property type="protein sequence ID" value="MBP2704423.1"/>
    <property type="molecule type" value="Genomic_DNA"/>
</dbReference>
<comment type="caution">
    <text evidence="1">The sequence shown here is derived from an EMBL/GenBank/DDBJ whole genome shotgun (WGS) entry which is preliminary data.</text>
</comment>
<gene>
    <name evidence="1" type="ORF">JOL79_11420</name>
</gene>